<sequence length="223" mass="25246">RKDCGKMKKGIRTRTKEFRSNIIFYRLQNLRKLMFQDWNIYNFHRRINPRSNQLAEDLLHSPSRDKISSQLGRSSGSAQQSAISFPRGPSGISSRFPSLATAYTTWIGGTPSHGLLSVYSSHIMTPRLKISHFSVKGSLRISSGAIHSGVPAEEESCTGDGVNDRDSPKSQILTLECLFTRQFPLFRSRCTIFILCIHISPLHISQIIFNLLCQLRLFFCPLT</sequence>
<dbReference type="AlphaFoldDB" id="A0A0H5QS69"/>
<organism evidence="2">
    <name type="scientific">Spongospora subterranea</name>
    <dbReference type="NCBI Taxonomy" id="70186"/>
    <lineage>
        <taxon>Eukaryota</taxon>
        <taxon>Sar</taxon>
        <taxon>Rhizaria</taxon>
        <taxon>Endomyxa</taxon>
        <taxon>Phytomyxea</taxon>
        <taxon>Plasmodiophorida</taxon>
        <taxon>Plasmodiophoridae</taxon>
        <taxon>Spongospora</taxon>
    </lineage>
</organism>
<evidence type="ECO:0000256" key="1">
    <source>
        <dbReference type="SAM" id="MobiDB-lite"/>
    </source>
</evidence>
<proteinExistence type="predicted"/>
<feature type="region of interest" description="Disordered" evidence="1">
    <location>
        <begin position="65"/>
        <end position="90"/>
    </location>
</feature>
<dbReference type="EMBL" id="HACM01004421">
    <property type="protein sequence ID" value="CRZ04863.1"/>
    <property type="molecule type" value="Transcribed_RNA"/>
</dbReference>
<evidence type="ECO:0000313" key="2">
    <source>
        <dbReference type="EMBL" id="CRZ04863.1"/>
    </source>
</evidence>
<feature type="non-terminal residue" evidence="2">
    <location>
        <position position="1"/>
    </location>
</feature>
<protein>
    <submittedName>
        <fullName evidence="2">Uncharacterized protein</fullName>
    </submittedName>
</protein>
<name>A0A0H5QS69_9EUKA</name>
<feature type="compositionally biased region" description="Polar residues" evidence="1">
    <location>
        <begin position="68"/>
        <end position="83"/>
    </location>
</feature>
<reference evidence="2" key="1">
    <citation type="submission" date="2015-04" db="EMBL/GenBank/DDBJ databases">
        <title>The genome sequence of the plant pathogenic Rhizarian Plasmodiophora brassicae reveals insights in its biotrophic life cycle and the origin of chitin synthesis.</title>
        <authorList>
            <person name="Schwelm A."/>
            <person name="Fogelqvist J."/>
            <person name="Knaust A."/>
            <person name="Julke S."/>
            <person name="Lilja T."/>
            <person name="Dhandapani V."/>
            <person name="Bonilla-Rosso G."/>
            <person name="Karlsson M."/>
            <person name="Shevchenko A."/>
            <person name="Choi S.R."/>
            <person name="Kim H.G."/>
            <person name="Park J.Y."/>
            <person name="Lim Y.P."/>
            <person name="Ludwig-Muller J."/>
            <person name="Dixelius C."/>
        </authorList>
    </citation>
    <scope>NUCLEOTIDE SEQUENCE</scope>
    <source>
        <tissue evidence="2">Potato root galls</tissue>
    </source>
</reference>
<accession>A0A0H5QS69</accession>